<accession>A0A210PMM3</accession>
<dbReference type="PROSITE" id="PS50871">
    <property type="entry name" value="C1Q"/>
    <property type="match status" value="1"/>
</dbReference>
<dbReference type="InterPro" id="IPR050822">
    <property type="entry name" value="Cerebellin_Synaptic_Org"/>
</dbReference>
<sequence length="374" mass="41746">MSCLTFLFLYAGLVSQATNVFSIPLSQDVRDAIDEYVSQKQQFRSNDALILSNRLEEMESMRAKDVEFLTDRLTEVENMRAKDVEILTSRLAEEENMRAKDVEMLTNRITEVENIRGNDLQLFTNRLLEVGNMRAKELEIITSRLTEVENMCNKDVEILTSGIPEVKIISSKEVHAQINRSSEVESIYGKNDVKDLTNRLKDLTNNNSKDVKTLTKLPAAFQAQSIAKRTPLKMRPRVASVIDWVAFHAILPVTIHDPAPGHIVPYSNMKTNIGTGYDAKTGVFTCNTPGLYVFSWSIRIAEPAHGLETELILNGATVGYNTSGGGDNSAWGYGSATVTLYLQERDEVWVRSAEKVAGVSIVSNSMFTGFLLHT</sequence>
<dbReference type="PANTHER" id="PTHR22923:SF116">
    <property type="entry name" value="C1Q DOMAIN-CONTAINING PROTEIN"/>
    <property type="match status" value="1"/>
</dbReference>
<evidence type="ECO:0000256" key="1">
    <source>
        <dbReference type="ARBA" id="ARBA00004613"/>
    </source>
</evidence>
<evidence type="ECO:0000256" key="2">
    <source>
        <dbReference type="ARBA" id="ARBA00022525"/>
    </source>
</evidence>
<dbReference type="InterPro" id="IPR008983">
    <property type="entry name" value="Tumour_necrosis_fac-like_dom"/>
</dbReference>
<gene>
    <name evidence="6" type="ORF">KP79_PYT21373</name>
</gene>
<reference evidence="6 7" key="1">
    <citation type="journal article" date="2017" name="Nat. Ecol. Evol.">
        <title>Scallop genome provides insights into evolution of bilaterian karyotype and development.</title>
        <authorList>
            <person name="Wang S."/>
            <person name="Zhang J."/>
            <person name="Jiao W."/>
            <person name="Li J."/>
            <person name="Xun X."/>
            <person name="Sun Y."/>
            <person name="Guo X."/>
            <person name="Huan P."/>
            <person name="Dong B."/>
            <person name="Zhang L."/>
            <person name="Hu X."/>
            <person name="Sun X."/>
            <person name="Wang J."/>
            <person name="Zhao C."/>
            <person name="Wang Y."/>
            <person name="Wang D."/>
            <person name="Huang X."/>
            <person name="Wang R."/>
            <person name="Lv J."/>
            <person name="Li Y."/>
            <person name="Zhang Z."/>
            <person name="Liu B."/>
            <person name="Lu W."/>
            <person name="Hui Y."/>
            <person name="Liang J."/>
            <person name="Zhou Z."/>
            <person name="Hou R."/>
            <person name="Li X."/>
            <person name="Liu Y."/>
            <person name="Li H."/>
            <person name="Ning X."/>
            <person name="Lin Y."/>
            <person name="Zhao L."/>
            <person name="Xing Q."/>
            <person name="Dou J."/>
            <person name="Li Y."/>
            <person name="Mao J."/>
            <person name="Guo H."/>
            <person name="Dou H."/>
            <person name="Li T."/>
            <person name="Mu C."/>
            <person name="Jiang W."/>
            <person name="Fu Q."/>
            <person name="Fu X."/>
            <person name="Miao Y."/>
            <person name="Liu J."/>
            <person name="Yu Q."/>
            <person name="Li R."/>
            <person name="Liao H."/>
            <person name="Li X."/>
            <person name="Kong Y."/>
            <person name="Jiang Z."/>
            <person name="Chourrout D."/>
            <person name="Li R."/>
            <person name="Bao Z."/>
        </authorList>
    </citation>
    <scope>NUCLEOTIDE SEQUENCE [LARGE SCALE GENOMIC DNA]</scope>
    <source>
        <strain evidence="6 7">PY_sf001</strain>
    </source>
</reference>
<comment type="caution">
    <text evidence="6">The sequence shown here is derived from an EMBL/GenBank/DDBJ whole genome shotgun (WGS) entry which is preliminary data.</text>
</comment>
<dbReference type="SUPFAM" id="SSF49842">
    <property type="entry name" value="TNF-like"/>
    <property type="match status" value="1"/>
</dbReference>
<organism evidence="6 7">
    <name type="scientific">Mizuhopecten yessoensis</name>
    <name type="common">Japanese scallop</name>
    <name type="synonym">Patinopecten yessoensis</name>
    <dbReference type="NCBI Taxonomy" id="6573"/>
    <lineage>
        <taxon>Eukaryota</taxon>
        <taxon>Metazoa</taxon>
        <taxon>Spiralia</taxon>
        <taxon>Lophotrochozoa</taxon>
        <taxon>Mollusca</taxon>
        <taxon>Bivalvia</taxon>
        <taxon>Autobranchia</taxon>
        <taxon>Pteriomorphia</taxon>
        <taxon>Pectinida</taxon>
        <taxon>Pectinoidea</taxon>
        <taxon>Pectinidae</taxon>
        <taxon>Mizuhopecten</taxon>
    </lineage>
</organism>
<keyword evidence="7" id="KW-1185">Reference proteome</keyword>
<evidence type="ECO:0000256" key="3">
    <source>
        <dbReference type="ARBA" id="ARBA00022729"/>
    </source>
</evidence>
<dbReference type="Pfam" id="PF00386">
    <property type="entry name" value="C1q"/>
    <property type="match status" value="1"/>
</dbReference>
<dbReference type="Proteomes" id="UP000242188">
    <property type="component" value="Unassembled WGS sequence"/>
</dbReference>
<dbReference type="InterPro" id="IPR001073">
    <property type="entry name" value="C1q_dom"/>
</dbReference>
<dbReference type="GO" id="GO:0005576">
    <property type="term" value="C:extracellular region"/>
    <property type="evidence" value="ECO:0007669"/>
    <property type="project" value="UniProtKB-SubCell"/>
</dbReference>
<dbReference type="Gene3D" id="2.60.120.40">
    <property type="match status" value="1"/>
</dbReference>
<feature type="chain" id="PRO_5012239397" evidence="4">
    <location>
        <begin position="23"/>
        <end position="374"/>
    </location>
</feature>
<keyword evidence="2" id="KW-0964">Secreted</keyword>
<evidence type="ECO:0000313" key="6">
    <source>
        <dbReference type="EMBL" id="OWF37714.1"/>
    </source>
</evidence>
<dbReference type="SMART" id="SM00110">
    <property type="entry name" value="C1Q"/>
    <property type="match status" value="1"/>
</dbReference>
<dbReference type="PANTHER" id="PTHR22923">
    <property type="entry name" value="CEREBELLIN-RELATED"/>
    <property type="match status" value="1"/>
</dbReference>
<dbReference type="AlphaFoldDB" id="A0A210PMM3"/>
<dbReference type="PRINTS" id="PR00007">
    <property type="entry name" value="COMPLEMNTC1Q"/>
</dbReference>
<evidence type="ECO:0000256" key="4">
    <source>
        <dbReference type="SAM" id="SignalP"/>
    </source>
</evidence>
<evidence type="ECO:0000313" key="7">
    <source>
        <dbReference type="Proteomes" id="UP000242188"/>
    </source>
</evidence>
<protein>
    <submittedName>
        <fullName evidence="6">C1q-related factor</fullName>
    </submittedName>
</protein>
<feature type="domain" description="C1q" evidence="5">
    <location>
        <begin position="240"/>
        <end position="374"/>
    </location>
</feature>
<comment type="subcellular location">
    <subcellularLocation>
        <location evidence="1">Secreted</location>
    </subcellularLocation>
</comment>
<proteinExistence type="predicted"/>
<feature type="signal peptide" evidence="4">
    <location>
        <begin position="1"/>
        <end position="22"/>
    </location>
</feature>
<evidence type="ECO:0000259" key="5">
    <source>
        <dbReference type="PROSITE" id="PS50871"/>
    </source>
</evidence>
<keyword evidence="3 4" id="KW-0732">Signal</keyword>
<dbReference type="OrthoDB" id="6052633at2759"/>
<dbReference type="EMBL" id="NEDP02005583">
    <property type="protein sequence ID" value="OWF37714.1"/>
    <property type="molecule type" value="Genomic_DNA"/>
</dbReference>
<name>A0A210PMM3_MIZYE</name>